<sequence length="1016" mass="114131">MEDENFPVYFKNFSELQNISTLNISNYTGYTPESTLQNNELIQGILDGRIDSKPDIYKYSLADFSGSFILTDNKGIPIPNDRNKIEKLDTQNFLITDEKGMKYYFKNFAGTITNSPNSLPSSGIESYYVVKIVSVNGKEVNFQYNKNYSYTEQNISETDYFKTYIQTSTTGATPQVEVPPYKKEIYNTTHIDKLITKIIFPGGEINFIYNDDAGYMIGNSAYRKDITNGIALREINVKNAAGKNIEKYQFNYSYFISDYASEVPEKYRLKLNSIQNILQTNSYEFEYDESYPFPIRGSSADDHWGYINSLVNDTNIRNLPNSIKSNDLSTGNAMSENILINIDATKTYNYPFGRDKNSNMYAKIGALKSIKYPTGGKKLFNYENNSIQAIKETVLDMGEDLLIYENNPSISPLGYMQTTVNLPPASDPIYDLPDLKFKLTFGNNCLNNIPQDHEVITQTSCTGTATYNSPDSPISSSFNITKTIPKIPAMPITLKLTRIGDCNCAFGLGYTYTEKHTSIEDTNVGGVRIASVEDRDENNNLIKKIDYQYKKKDVLTNTFIGSGVLKSSVQYLKRIVSNLDFLAQNSTIYNPPIVPYFYYQVSNNGNVKNFFGSDNIAGYTHVIETQIGKGRIEYEFSNASENDYSYIQSDLPDIYDNWKNGLLLSKKVFDNNNNLLQKISNKYNFDTRKNNNFGFNTSGLAPEVAFFGANLEIQKNLLINPSNGPQQFVYSISPEIFFGESADIQNYEVEQTDYVGNSTLVSKVTNTFTPDLSFSPAINIIETKRVSTEGTVQNTTYSYAHEKGNQVMIDKNMVGIPLETTTTQTIGGTTKTLSKTETIYPTSLPTSQTGNLVLPTSVLSYDLQNPSSSKTEVTYDKYDSKGNLQQYTTKDGIPTAIIWGYNNTQPIAKVVGATYAQVSNLATAIISASDTDASAVPNNDETAILTALDNFRKDSSMTGYQITTYTYDPLIGVRSITPPSGIREVYLYDTANRLKEIREQNQTGKLLKEFKYNYKN</sequence>
<reference evidence="2" key="1">
    <citation type="submission" date="2016-10" db="EMBL/GenBank/DDBJ databases">
        <authorList>
            <person name="Varghese N."/>
            <person name="Submissions S."/>
        </authorList>
    </citation>
    <scope>NUCLEOTIDE SEQUENCE [LARGE SCALE GENOMIC DNA]</scope>
    <source>
        <strain evidence="2">DSM 17071</strain>
    </source>
</reference>
<gene>
    <name evidence="1" type="ORF">SAMN05421846_110130</name>
</gene>
<dbReference type="EMBL" id="FNDW01000010">
    <property type="protein sequence ID" value="SDI61368.1"/>
    <property type="molecule type" value="Genomic_DNA"/>
</dbReference>
<dbReference type="AlphaFoldDB" id="A0A1G8M0A4"/>
<dbReference type="STRING" id="311334.SAMN05421846_110130"/>
<proteinExistence type="predicted"/>
<name>A0A1G8M0A4_9FLAO</name>
<accession>A0A1G8M0A4</accession>
<organism evidence="1 2">
    <name type="scientific">Chryseobacterium taeanense</name>
    <dbReference type="NCBI Taxonomy" id="311334"/>
    <lineage>
        <taxon>Bacteria</taxon>
        <taxon>Pseudomonadati</taxon>
        <taxon>Bacteroidota</taxon>
        <taxon>Flavobacteriia</taxon>
        <taxon>Flavobacteriales</taxon>
        <taxon>Weeksellaceae</taxon>
        <taxon>Chryseobacterium group</taxon>
        <taxon>Chryseobacterium</taxon>
    </lineage>
</organism>
<evidence type="ECO:0000313" key="2">
    <source>
        <dbReference type="Proteomes" id="UP000198869"/>
    </source>
</evidence>
<dbReference type="RefSeq" id="WP_089860044.1">
    <property type="nucleotide sequence ID" value="NZ_FNDW01000010.1"/>
</dbReference>
<protein>
    <recommendedName>
        <fullName evidence="3">YD repeat-containing protein</fullName>
    </recommendedName>
</protein>
<dbReference type="Proteomes" id="UP000198869">
    <property type="component" value="Unassembled WGS sequence"/>
</dbReference>
<evidence type="ECO:0000313" key="1">
    <source>
        <dbReference type="EMBL" id="SDI61368.1"/>
    </source>
</evidence>
<dbReference type="OrthoDB" id="9814627at2"/>
<keyword evidence="2" id="KW-1185">Reference proteome</keyword>
<evidence type="ECO:0008006" key="3">
    <source>
        <dbReference type="Google" id="ProtNLM"/>
    </source>
</evidence>